<feature type="binding site" evidence="3">
    <location>
        <position position="378"/>
    </location>
    <ligand>
        <name>Zn(2+)</name>
        <dbReference type="ChEBI" id="CHEBI:29105"/>
        <label>2</label>
    </ligand>
</feature>
<comment type="cofactor">
    <cofactor evidence="3">
        <name>Zn(2+)</name>
        <dbReference type="ChEBI" id="CHEBI:29105"/>
    </cofactor>
    <text evidence="3">Binds 2 Zn(2+) ions.</text>
</comment>
<feature type="signal peptide" evidence="7">
    <location>
        <begin position="1"/>
        <end position="24"/>
    </location>
</feature>
<dbReference type="STRING" id="335973.SAMN04488693_1258"/>
<keyword evidence="7" id="KW-0732">Signal</keyword>
<evidence type="ECO:0000313" key="8">
    <source>
        <dbReference type="EMBL" id="SDI81864.1"/>
    </source>
</evidence>
<feature type="binding site" evidence="3">
    <location>
        <position position="377"/>
    </location>
    <ligand>
        <name>Zn(2+)</name>
        <dbReference type="ChEBI" id="CHEBI:29105"/>
        <label>2</label>
    </ligand>
</feature>
<feature type="active site" description="Phosphoserine intermediate" evidence="2">
    <location>
        <position position="109"/>
    </location>
</feature>
<feature type="chain" id="PRO_5038509055" evidence="7">
    <location>
        <begin position="25"/>
        <end position="459"/>
    </location>
</feature>
<dbReference type="InterPro" id="IPR001952">
    <property type="entry name" value="Alkaline_phosphatase"/>
</dbReference>
<feature type="binding site" evidence="3">
    <location>
        <position position="161"/>
    </location>
    <ligand>
        <name>Mg(2+)</name>
        <dbReference type="ChEBI" id="CHEBI:18420"/>
    </ligand>
</feature>
<dbReference type="CDD" id="cd16012">
    <property type="entry name" value="ALP"/>
    <property type="match status" value="1"/>
</dbReference>
<dbReference type="InterPro" id="IPR017850">
    <property type="entry name" value="Alkaline_phosphatase_core_sf"/>
</dbReference>
<name>A0A1G8NNT7_9MICC</name>
<proteinExistence type="inferred from homology"/>
<feature type="binding site" evidence="3">
    <location>
        <position position="339"/>
    </location>
    <ligand>
        <name>Zn(2+)</name>
        <dbReference type="ChEBI" id="CHEBI:29105"/>
        <label>2</label>
    </ligand>
</feature>
<dbReference type="PANTHER" id="PTHR11596">
    <property type="entry name" value="ALKALINE PHOSPHATASE"/>
    <property type="match status" value="1"/>
</dbReference>
<organism evidence="8 9">
    <name type="scientific">Arthrobacter subterraneus</name>
    <dbReference type="NCBI Taxonomy" id="335973"/>
    <lineage>
        <taxon>Bacteria</taxon>
        <taxon>Bacillati</taxon>
        <taxon>Actinomycetota</taxon>
        <taxon>Actinomycetes</taxon>
        <taxon>Micrococcales</taxon>
        <taxon>Micrococcaceae</taxon>
        <taxon>Arthrobacter</taxon>
    </lineage>
</organism>
<feature type="disulfide bond" evidence="4">
    <location>
        <begin position="176"/>
        <end position="186"/>
    </location>
</feature>
<comment type="cofactor">
    <cofactor evidence="3">
        <name>Mg(2+)</name>
        <dbReference type="ChEBI" id="CHEBI:18420"/>
    </cofactor>
    <text evidence="3">Binds 1 Mg(2+) ion.</text>
</comment>
<evidence type="ECO:0000256" key="3">
    <source>
        <dbReference type="PIRSR" id="PIRSR601952-2"/>
    </source>
</evidence>
<gene>
    <name evidence="8" type="ORF">SAMN04488693_1258</name>
</gene>
<evidence type="ECO:0000256" key="6">
    <source>
        <dbReference type="SAM" id="MobiDB-lite"/>
    </source>
</evidence>
<protein>
    <submittedName>
        <fullName evidence="8">Alkaline phosphatase</fullName>
    </submittedName>
</protein>
<keyword evidence="9" id="KW-1185">Reference proteome</keyword>
<feature type="binding site" evidence="3">
    <location>
        <position position="58"/>
    </location>
    <ligand>
        <name>Zn(2+)</name>
        <dbReference type="ChEBI" id="CHEBI:29105"/>
        <label>2</label>
    </ligand>
</feature>
<evidence type="ECO:0000256" key="7">
    <source>
        <dbReference type="SAM" id="SignalP"/>
    </source>
</evidence>
<dbReference type="InterPro" id="IPR006311">
    <property type="entry name" value="TAT_signal"/>
</dbReference>
<evidence type="ECO:0000256" key="1">
    <source>
        <dbReference type="ARBA" id="ARBA00022553"/>
    </source>
</evidence>
<reference evidence="8 9" key="1">
    <citation type="submission" date="2016-10" db="EMBL/GenBank/DDBJ databases">
        <authorList>
            <person name="de Groot N.N."/>
        </authorList>
    </citation>
    <scope>NUCLEOTIDE SEQUENCE [LARGE SCALE GENOMIC DNA]</scope>
    <source>
        <strain evidence="8 9">NP_1H</strain>
    </source>
</reference>
<dbReference type="PANTHER" id="PTHR11596:SF5">
    <property type="entry name" value="ALKALINE PHOSPHATASE"/>
    <property type="match status" value="1"/>
</dbReference>
<dbReference type="SUPFAM" id="SSF53649">
    <property type="entry name" value="Alkaline phosphatase-like"/>
    <property type="match status" value="1"/>
</dbReference>
<keyword evidence="3" id="KW-0862">Zinc</keyword>
<feature type="disulfide bond" evidence="4">
    <location>
        <begin position="285"/>
        <end position="344"/>
    </location>
</feature>
<feature type="region of interest" description="Disordered" evidence="6">
    <location>
        <begin position="176"/>
        <end position="201"/>
    </location>
</feature>
<dbReference type="EMBL" id="FNDT01000025">
    <property type="protein sequence ID" value="SDI81864.1"/>
    <property type="molecule type" value="Genomic_DNA"/>
</dbReference>
<dbReference type="SMART" id="SM00098">
    <property type="entry name" value="alkPPc"/>
    <property type="match status" value="1"/>
</dbReference>
<feature type="binding site" evidence="3">
    <location>
        <position position="422"/>
    </location>
    <ligand>
        <name>Zn(2+)</name>
        <dbReference type="ChEBI" id="CHEBI:29105"/>
        <label>2</label>
    </ligand>
</feature>
<dbReference type="GO" id="GO:0004035">
    <property type="term" value="F:alkaline phosphatase activity"/>
    <property type="evidence" value="ECO:0007669"/>
    <property type="project" value="TreeGrafter"/>
</dbReference>
<dbReference type="PROSITE" id="PS51318">
    <property type="entry name" value="TAT"/>
    <property type="match status" value="1"/>
</dbReference>
<accession>A0A1G8NNT7</accession>
<evidence type="ECO:0000256" key="2">
    <source>
        <dbReference type="PIRSR" id="PIRSR601952-1"/>
    </source>
</evidence>
<dbReference type="Pfam" id="PF00245">
    <property type="entry name" value="Alk_phosphatase"/>
    <property type="match status" value="1"/>
</dbReference>
<evidence type="ECO:0000256" key="5">
    <source>
        <dbReference type="RuleBase" id="RU003946"/>
    </source>
</evidence>
<keyword evidence="3" id="KW-0479">Metal-binding</keyword>
<evidence type="ECO:0000256" key="4">
    <source>
        <dbReference type="PIRSR" id="PIRSR601952-3"/>
    </source>
</evidence>
<feature type="binding site" evidence="3">
    <location>
        <position position="335"/>
    </location>
    <ligand>
        <name>Zn(2+)</name>
        <dbReference type="ChEBI" id="CHEBI:29105"/>
        <label>2</label>
    </ligand>
</feature>
<sequence>MRSKQIRRSLYLSGAAGVAASTVAAGMVLPAAMAGPSEAQQAGTGQDRARNVILLVGDGMGDFELSAARNYEYGAAGRLKMDAMPDRSTVTTYSVQETEPAAPNYVADSAATSTAWSTGVKTSNGRISTTAAADEDVPTSMEMAQEAGMLIGNVSTARLTDATPAGAMAHVAKRGCEGPAQTTRDCPQDATENGGPGSIAEQSIDLGVDVLLGGGADRYDQNILAGEFAGQTVAESAAARGYNVMRDADNLAEAQLPVLGLFAGGHLPTELTGAQAAPGGVDVTCEANPEFTDEIPTVDEMTDQALDLLDRSQGNNGAAKGQPGFFLQVEGASIDKQDHAANPCAQIGETVAFDRAVQVALDYAEAEGNTTVLVTADHSHTSQIIPAGDTDSPGATATLTTADGQPMKLNYATSPTTKSQDHTGSTVPLLAFGPGAGNLPALIDQTDIFDIITTALNLP</sequence>
<dbReference type="OrthoDB" id="9794455at2"/>
<keyword evidence="3" id="KW-0460">Magnesium</keyword>
<evidence type="ECO:0000313" key="9">
    <source>
        <dbReference type="Proteomes" id="UP000199258"/>
    </source>
</evidence>
<dbReference type="Proteomes" id="UP000199258">
    <property type="component" value="Unassembled WGS sequence"/>
</dbReference>
<dbReference type="AlphaFoldDB" id="A0A1G8NNT7"/>
<dbReference type="RefSeq" id="WP_090588140.1">
    <property type="nucleotide sequence ID" value="NZ_FNDT01000025.1"/>
</dbReference>
<keyword evidence="1" id="KW-0597">Phosphoprotein</keyword>
<keyword evidence="4" id="KW-1015">Disulfide bond</keyword>
<dbReference type="Gene3D" id="3.40.720.10">
    <property type="entry name" value="Alkaline Phosphatase, subunit A"/>
    <property type="match status" value="1"/>
</dbReference>
<feature type="binding site" evidence="3">
    <location>
        <position position="330"/>
    </location>
    <ligand>
        <name>Mg(2+)</name>
        <dbReference type="ChEBI" id="CHEBI:18420"/>
    </ligand>
</feature>
<comment type="similarity">
    <text evidence="5">Belongs to the alkaline phosphatase family.</text>
</comment>
<feature type="binding site" evidence="3">
    <location>
        <position position="163"/>
    </location>
    <ligand>
        <name>Mg(2+)</name>
        <dbReference type="ChEBI" id="CHEBI:18420"/>
    </ligand>
</feature>
<feature type="binding site" evidence="3">
    <location>
        <position position="58"/>
    </location>
    <ligand>
        <name>Mg(2+)</name>
        <dbReference type="ChEBI" id="CHEBI:18420"/>
    </ligand>
</feature>
<dbReference type="GO" id="GO:0046872">
    <property type="term" value="F:metal ion binding"/>
    <property type="evidence" value="ECO:0007669"/>
    <property type="project" value="UniProtKB-KW"/>
</dbReference>
<dbReference type="PRINTS" id="PR00113">
    <property type="entry name" value="ALKPHPHTASE"/>
</dbReference>